<reference evidence="8" key="3">
    <citation type="submission" date="2015-04" db="UniProtKB">
        <authorList>
            <consortium name="EnsemblPlants"/>
        </authorList>
    </citation>
    <scope>IDENTIFICATION</scope>
</reference>
<dbReference type="PROSITE" id="PS51005">
    <property type="entry name" value="NAC"/>
    <property type="match status" value="1"/>
</dbReference>
<dbReference type="PANTHER" id="PTHR31744">
    <property type="entry name" value="PROTEIN CUP-SHAPED COTYLEDON 2-RELATED"/>
    <property type="match status" value="1"/>
</dbReference>
<reference evidence="9" key="2">
    <citation type="submission" date="2013-12" db="EMBL/GenBank/DDBJ databases">
        <authorList>
            <person name="Yu Y."/>
            <person name="Lee S."/>
            <person name="de Baynast K."/>
            <person name="Wissotski M."/>
            <person name="Liu L."/>
            <person name="Talag J."/>
            <person name="Goicoechea J."/>
            <person name="Angelova A."/>
            <person name="Jetty R."/>
            <person name="Kudrna D."/>
            <person name="Golser W."/>
            <person name="Rivera L."/>
            <person name="Zhang J."/>
            <person name="Wing R."/>
        </authorList>
    </citation>
    <scope>NUCLEOTIDE SEQUENCE</scope>
</reference>
<dbReference type="FunFam" id="2.170.150.80:FF:000006">
    <property type="entry name" value="NAC domain-containing protein 100-like"/>
    <property type="match status" value="1"/>
</dbReference>
<evidence type="ECO:0000313" key="9">
    <source>
        <dbReference type="Proteomes" id="UP000032180"/>
    </source>
</evidence>
<evidence type="ECO:0000256" key="3">
    <source>
        <dbReference type="ARBA" id="ARBA00023125"/>
    </source>
</evidence>
<evidence type="ECO:0000256" key="5">
    <source>
        <dbReference type="ARBA" id="ARBA00023242"/>
    </source>
</evidence>
<accession>A0A0D9Y1B3</accession>
<dbReference type="eggNOG" id="ENOG502QRZB">
    <property type="taxonomic scope" value="Eukaryota"/>
</dbReference>
<dbReference type="PANTHER" id="PTHR31744:SF217">
    <property type="entry name" value="OS12G0610600 PROTEIN"/>
    <property type="match status" value="1"/>
</dbReference>
<dbReference type="EnsemblPlants" id="LPERR12G15510.1">
    <property type="protein sequence ID" value="LPERR12G15510.1"/>
    <property type="gene ID" value="LPERR12G15510"/>
</dbReference>
<evidence type="ECO:0000256" key="6">
    <source>
        <dbReference type="SAM" id="MobiDB-lite"/>
    </source>
</evidence>
<dbReference type="AlphaFoldDB" id="A0A0D9Y1B3"/>
<dbReference type="GO" id="GO:0006355">
    <property type="term" value="P:regulation of DNA-templated transcription"/>
    <property type="evidence" value="ECO:0007669"/>
    <property type="project" value="InterPro"/>
</dbReference>
<keyword evidence="2" id="KW-0805">Transcription regulation</keyword>
<dbReference type="SUPFAM" id="SSF101941">
    <property type="entry name" value="NAC domain"/>
    <property type="match status" value="1"/>
</dbReference>
<dbReference type="Pfam" id="PF02365">
    <property type="entry name" value="NAM"/>
    <property type="match status" value="1"/>
</dbReference>
<keyword evidence="3" id="KW-0238">DNA-binding</keyword>
<dbReference type="Gramene" id="LPERR12G15510.1">
    <property type="protein sequence ID" value="LPERR12G15510.1"/>
    <property type="gene ID" value="LPERR12G15510"/>
</dbReference>
<keyword evidence="9" id="KW-1185">Reference proteome</keyword>
<protein>
    <recommendedName>
        <fullName evidence="7">NAC domain-containing protein</fullName>
    </recommendedName>
</protein>
<evidence type="ECO:0000256" key="2">
    <source>
        <dbReference type="ARBA" id="ARBA00023015"/>
    </source>
</evidence>
<comment type="subcellular location">
    <subcellularLocation>
        <location evidence="1">Nucleus</location>
    </subcellularLocation>
</comment>
<organism evidence="8 9">
    <name type="scientific">Leersia perrieri</name>
    <dbReference type="NCBI Taxonomy" id="77586"/>
    <lineage>
        <taxon>Eukaryota</taxon>
        <taxon>Viridiplantae</taxon>
        <taxon>Streptophyta</taxon>
        <taxon>Embryophyta</taxon>
        <taxon>Tracheophyta</taxon>
        <taxon>Spermatophyta</taxon>
        <taxon>Magnoliopsida</taxon>
        <taxon>Liliopsida</taxon>
        <taxon>Poales</taxon>
        <taxon>Poaceae</taxon>
        <taxon>BOP clade</taxon>
        <taxon>Oryzoideae</taxon>
        <taxon>Oryzeae</taxon>
        <taxon>Oryzinae</taxon>
        <taxon>Leersia</taxon>
    </lineage>
</organism>
<keyword evidence="5" id="KW-0539">Nucleus</keyword>
<dbReference type="GO" id="GO:0005634">
    <property type="term" value="C:nucleus"/>
    <property type="evidence" value="ECO:0007669"/>
    <property type="project" value="UniProtKB-SubCell"/>
</dbReference>
<feature type="region of interest" description="Disordered" evidence="6">
    <location>
        <begin position="214"/>
        <end position="246"/>
    </location>
</feature>
<dbReference type="Gene3D" id="2.170.150.80">
    <property type="entry name" value="NAC domain"/>
    <property type="match status" value="1"/>
</dbReference>
<evidence type="ECO:0000256" key="1">
    <source>
        <dbReference type="ARBA" id="ARBA00004123"/>
    </source>
</evidence>
<sequence>MWKCSSLFVERKGKTETKEKKKLAKGEEEIERREDRVSDQELKKIMSMSILSMVEAELPPGFRFHPRDDELICDYLAPKVAGKVGFSGRRPPMVDVDLNKVEPWDLPAVASVGGKEWYFFSLRDRKYATGQRTNRATISGYWKATGKDRVVARRGALVGMRKTLVFYQGRAPKGRKTEWVMHEYRMEGVHDQQASSFSSKEDWVLCRVICKRKTGGGATSKSRNLSSTIVHESSTPTSSPPLPPLTDTTLAQLHASMNNTITSSSGAAAAVAALEQVPCFSSFSNNIASNNNGSNSNSATVAQQCYLPIVTGNNGMSYLDHGLPEFGSFLDTQNCDKKMLKAVLSQLNSIGGEVLPSLLPEMAASAAVSSSWMNQF</sequence>
<feature type="compositionally biased region" description="Polar residues" evidence="6">
    <location>
        <begin position="219"/>
        <end position="232"/>
    </location>
</feature>
<evidence type="ECO:0000259" key="7">
    <source>
        <dbReference type="PROSITE" id="PS51005"/>
    </source>
</evidence>
<dbReference type="STRING" id="77586.A0A0D9Y1B3"/>
<dbReference type="InterPro" id="IPR036093">
    <property type="entry name" value="NAC_dom_sf"/>
</dbReference>
<evidence type="ECO:0000313" key="8">
    <source>
        <dbReference type="EnsemblPlants" id="LPERR12G15510.1"/>
    </source>
</evidence>
<evidence type="ECO:0000256" key="4">
    <source>
        <dbReference type="ARBA" id="ARBA00023163"/>
    </source>
</evidence>
<proteinExistence type="predicted"/>
<dbReference type="InterPro" id="IPR003441">
    <property type="entry name" value="NAC-dom"/>
</dbReference>
<keyword evidence="4" id="KW-0804">Transcription</keyword>
<dbReference type="Proteomes" id="UP000032180">
    <property type="component" value="Chromosome 12"/>
</dbReference>
<dbReference type="GO" id="GO:0003677">
    <property type="term" value="F:DNA binding"/>
    <property type="evidence" value="ECO:0007669"/>
    <property type="project" value="UniProtKB-KW"/>
</dbReference>
<feature type="domain" description="NAC" evidence="7">
    <location>
        <begin position="58"/>
        <end position="211"/>
    </location>
</feature>
<name>A0A0D9Y1B3_9ORYZ</name>
<reference evidence="8 9" key="1">
    <citation type="submission" date="2012-08" db="EMBL/GenBank/DDBJ databases">
        <title>Oryza genome evolution.</title>
        <authorList>
            <person name="Wing R.A."/>
        </authorList>
    </citation>
    <scope>NUCLEOTIDE SEQUENCE</scope>
</reference>